<reference evidence="3" key="1">
    <citation type="journal article" date="2015" name="Genome Announc.">
        <title>Draft Genome Sequences of Anaerolinea thermolimosa IMO-1, Bellilinea caldifistulae GOMI-1, Leptolinea tardivitalis YMTK-2, Levilinea saccharolytica KIBI-1, Longilinea arvoryzae KOME-1, Previously Described as Members of the Class Anaerolineae (Chloroflexi).</title>
        <authorList>
            <person name="Matsuura N."/>
            <person name="Tourlousse M.D."/>
            <person name="Ohashi A."/>
            <person name="Hugenholtz P."/>
            <person name="Sekiguchi Y."/>
        </authorList>
    </citation>
    <scope>NUCLEOTIDE SEQUENCE</scope>
    <source>
        <strain evidence="3">IMO-1</strain>
    </source>
</reference>
<sequence length="89" mass="9720">MSESNNGIEFTLEERVRALVETLDAYISQYHGGSVELVDFDGKTLKVRLGGACDGCPLSPTTLNGWVAGTVRQFFPEIENVVDVNQDQA</sequence>
<dbReference type="GO" id="GO:0005506">
    <property type="term" value="F:iron ion binding"/>
    <property type="evidence" value="ECO:0007669"/>
    <property type="project" value="InterPro"/>
</dbReference>
<dbReference type="EMBL" id="DF967966">
    <property type="protein sequence ID" value="GAP08524.1"/>
    <property type="molecule type" value="Genomic_DNA"/>
</dbReference>
<proteinExistence type="predicted"/>
<reference evidence="5" key="2">
    <citation type="submission" date="2015-07" db="EMBL/GenBank/DDBJ databases">
        <title>Draft Genome Sequences of Anaerolinea thermolimosa IMO-1, Bellilinea caldifistulae GOMI-1, Leptolinea tardivitalis YMTK-2, Levilinea saccharolytica KIBI-1,Longilinea arvoryzae KOME-1, Previously Described as Members of the Anaerolineaceae (Chloroflexi).</title>
        <authorList>
            <person name="Sekiguchi Y."/>
            <person name="Ohashi A."/>
            <person name="Matsuura N."/>
            <person name="Tourlousse M.D."/>
        </authorList>
    </citation>
    <scope>NUCLEOTIDE SEQUENCE [LARGE SCALE GENOMIC DNA]</scope>
    <source>
        <strain evidence="5">IMO-1</strain>
    </source>
</reference>
<evidence type="ECO:0000256" key="1">
    <source>
        <dbReference type="ARBA" id="ARBA00049958"/>
    </source>
</evidence>
<evidence type="ECO:0000313" key="6">
    <source>
        <dbReference type="Proteomes" id="UP000264141"/>
    </source>
</evidence>
<dbReference type="SUPFAM" id="SSF117916">
    <property type="entry name" value="Fe-S cluster assembly (FSCA) domain-like"/>
    <property type="match status" value="1"/>
</dbReference>
<dbReference type="EMBL" id="DPBP01000031">
    <property type="protein sequence ID" value="HCE17797.1"/>
    <property type="molecule type" value="Genomic_DNA"/>
</dbReference>
<dbReference type="GO" id="GO:0016226">
    <property type="term" value="P:iron-sulfur cluster assembly"/>
    <property type="evidence" value="ECO:0007669"/>
    <property type="project" value="InterPro"/>
</dbReference>
<evidence type="ECO:0000313" key="4">
    <source>
        <dbReference type="EMBL" id="HCE17797.1"/>
    </source>
</evidence>
<reference evidence="4 6" key="3">
    <citation type="journal article" date="2018" name="Nat. Biotechnol.">
        <title>A standardized bacterial taxonomy based on genome phylogeny substantially revises the tree of life.</title>
        <authorList>
            <person name="Parks D.H."/>
            <person name="Chuvochina M."/>
            <person name="Waite D.W."/>
            <person name="Rinke C."/>
            <person name="Skarshewski A."/>
            <person name="Chaumeil P.A."/>
            <person name="Hugenholtz P."/>
        </authorList>
    </citation>
    <scope>NUCLEOTIDE SEQUENCE [LARGE SCALE GENOMIC DNA]</scope>
    <source>
        <strain evidence="4">UBA8781</strain>
    </source>
</reference>
<dbReference type="Pfam" id="PF01106">
    <property type="entry name" value="NifU"/>
    <property type="match status" value="1"/>
</dbReference>
<dbReference type="Gene3D" id="3.30.300.130">
    <property type="entry name" value="Fe-S cluster assembly (FSCA)"/>
    <property type="match status" value="1"/>
</dbReference>
<organism evidence="4 6">
    <name type="scientific">Anaerolinea thermolimosa</name>
    <dbReference type="NCBI Taxonomy" id="229919"/>
    <lineage>
        <taxon>Bacteria</taxon>
        <taxon>Bacillati</taxon>
        <taxon>Chloroflexota</taxon>
        <taxon>Anaerolineae</taxon>
        <taxon>Anaerolineales</taxon>
        <taxon>Anaerolineaceae</taxon>
        <taxon>Anaerolinea</taxon>
    </lineage>
</organism>
<dbReference type="Proteomes" id="UP000264141">
    <property type="component" value="Unassembled WGS sequence"/>
</dbReference>
<keyword evidence="5" id="KW-1185">Reference proteome</keyword>
<comment type="function">
    <text evidence="1">May be involved in the formation or repair of [Fe-S] clusters present in iron-sulfur proteins.</text>
</comment>
<evidence type="ECO:0000313" key="5">
    <source>
        <dbReference type="Proteomes" id="UP000253922"/>
    </source>
</evidence>
<evidence type="ECO:0000313" key="3">
    <source>
        <dbReference type="EMBL" id="GAP08524.1"/>
    </source>
</evidence>
<dbReference type="InterPro" id="IPR034904">
    <property type="entry name" value="FSCA_dom_sf"/>
</dbReference>
<dbReference type="STRING" id="229919.GCA_001050195_03364"/>
<feature type="domain" description="NIF system FeS cluster assembly NifU C-terminal" evidence="2">
    <location>
        <begin position="20"/>
        <end position="82"/>
    </location>
</feature>
<dbReference type="InterPro" id="IPR001075">
    <property type="entry name" value="NIF_FeS_clus_asmbl_NifU_C"/>
</dbReference>
<gene>
    <name evidence="3" type="ORF">ATHL_03429</name>
    <name evidence="4" type="ORF">DEQ80_08055</name>
</gene>
<dbReference type="AlphaFoldDB" id="A0A3D1JHS3"/>
<accession>A0A3D1JHS3</accession>
<dbReference type="OrthoDB" id="9796965at2"/>
<dbReference type="RefSeq" id="WP_084001674.1">
    <property type="nucleotide sequence ID" value="NZ_DF967966.1"/>
</dbReference>
<protein>
    <submittedName>
        <fullName evidence="4">NifU family protein</fullName>
    </submittedName>
    <submittedName>
        <fullName evidence="3">Protein containing thioredoxin-like domains</fullName>
    </submittedName>
</protein>
<name>A0A3D1JHS3_9CHLR</name>
<evidence type="ECO:0000259" key="2">
    <source>
        <dbReference type="Pfam" id="PF01106"/>
    </source>
</evidence>
<dbReference type="Proteomes" id="UP000253922">
    <property type="component" value="Unassembled WGS sequence"/>
</dbReference>
<dbReference type="GO" id="GO:0051536">
    <property type="term" value="F:iron-sulfur cluster binding"/>
    <property type="evidence" value="ECO:0007669"/>
    <property type="project" value="InterPro"/>
</dbReference>